<feature type="region of interest" description="Disordered" evidence="2">
    <location>
        <begin position="79"/>
        <end position="99"/>
    </location>
</feature>
<evidence type="ECO:0000313" key="4">
    <source>
        <dbReference type="EMBL" id="VDO05063.1"/>
    </source>
</evidence>
<dbReference type="InterPro" id="IPR040676">
    <property type="entry name" value="DUF5641"/>
</dbReference>
<dbReference type="Pfam" id="PF05380">
    <property type="entry name" value="Peptidase_A17"/>
    <property type="match status" value="1"/>
</dbReference>
<feature type="coiled-coil region" evidence="1">
    <location>
        <begin position="47"/>
        <end position="74"/>
    </location>
</feature>
<dbReference type="Pfam" id="PF03564">
    <property type="entry name" value="DUF1759"/>
    <property type="match status" value="1"/>
</dbReference>
<dbReference type="PANTHER" id="PTHR47331">
    <property type="entry name" value="PHD-TYPE DOMAIN-CONTAINING PROTEIN"/>
    <property type="match status" value="1"/>
</dbReference>
<name>A0A0N4VSQ2_HAEPC</name>
<dbReference type="WBParaSite" id="HPLM_0000031901-mRNA-1">
    <property type="protein sequence ID" value="HPLM_0000031901-mRNA-1"/>
    <property type="gene ID" value="HPLM_0000031901"/>
</dbReference>
<feature type="compositionally biased region" description="Polar residues" evidence="2">
    <location>
        <begin position="461"/>
        <end position="472"/>
    </location>
</feature>
<reference evidence="4 5" key="2">
    <citation type="submission" date="2018-11" db="EMBL/GenBank/DDBJ databases">
        <authorList>
            <consortium name="Pathogen Informatics"/>
        </authorList>
    </citation>
    <scope>NUCLEOTIDE SEQUENCE [LARGE SCALE GENOMIC DNA]</scope>
    <source>
        <strain evidence="4 5">MHpl1</strain>
    </source>
</reference>
<dbReference type="Gene3D" id="3.30.420.10">
    <property type="entry name" value="Ribonuclease H-like superfamily/Ribonuclease H"/>
    <property type="match status" value="1"/>
</dbReference>
<evidence type="ECO:0000256" key="2">
    <source>
        <dbReference type="SAM" id="MobiDB-lite"/>
    </source>
</evidence>
<gene>
    <name evidence="4" type="ORF">HPLM_LOCUS320</name>
</gene>
<dbReference type="InterPro" id="IPR005312">
    <property type="entry name" value="DUF1759"/>
</dbReference>
<feature type="compositionally biased region" description="Polar residues" evidence="2">
    <location>
        <begin position="439"/>
        <end position="452"/>
    </location>
</feature>
<dbReference type="Pfam" id="PF05585">
    <property type="entry name" value="DUF1758"/>
    <property type="match status" value="1"/>
</dbReference>
<dbReference type="Pfam" id="PF18701">
    <property type="entry name" value="DUF5641"/>
    <property type="match status" value="1"/>
</dbReference>
<accession>A0A0N4VSQ2</accession>
<dbReference type="OrthoDB" id="5920525at2759"/>
<feature type="compositionally biased region" description="Polar residues" evidence="2">
    <location>
        <begin position="397"/>
        <end position="409"/>
    </location>
</feature>
<feature type="region of interest" description="Disordered" evidence="2">
    <location>
        <begin position="1664"/>
        <end position="1686"/>
    </location>
</feature>
<feature type="domain" description="Integrase catalytic" evidence="3">
    <location>
        <begin position="1239"/>
        <end position="1428"/>
    </location>
</feature>
<feature type="compositionally biased region" description="Polar residues" evidence="2">
    <location>
        <begin position="82"/>
        <end position="99"/>
    </location>
</feature>
<sequence length="1766" mass="203852">MQQRREDIVAYYTECNSTIHDLAQELKVEIENQFDEYWSEKQGEDLLHHAEQLERQLEKRLIELQCQEVSLKQELIGEGDQRGSNHNSQIPQQHPQSSTWTLERRLMGNELKVPNFYGNPSEFDSFWEMFEELVHHQPYSNIEKLSILINCCKGDAARTLQMIPRTGESYERAINQLKNQYQDPRRVTMQMIRKLKSMKQCQDDHRSLRNNLNDIQAIIATLERQGEVVDTINMRTMVLETFSKNVQDEMARKEFDSGNLWSMTDLVENLTIAIKRKEHVESIREIHQSERSIFHTRTTVAPRVRCTGCGQPHKFQYCDKYSSVIQKIGRLRELNACWKCFSVKHQTQFCRKQNCIQCGGPHNLTLCRLNQQPQYNRYANFPRRQYTSSFQRDREQNFNQSRYRKQSPNGLFKSRSYSPSRPFYPDRASNLYHADQSPRRSTPRSPQWSSPRPISRALLKTASTKHSPSPSRTTERQVRFSQSPPPRKRSFENVTVNLQVQESTSEQGDNDELITAFASSNSVRLMIVPIQLQPSQSQDKVTVFAILDSASDQSFISTSLAQRTELKIQSETTVVVNTFGGRAEKRKVKRVITHLYNMEGDSIKVELLTNDKITPPLQMGSVLPQDIAFIQENVADGELHLRHLSQTADGLVTPEILIGMDYFNAIMKLNESVIQLPSGLFLTPTFFGPVISGVHNNTLRGPDIGNLNSRLVHSCTVLDANKNHMDMTVLWKLNTIGIEDMTTDEEINNQIVSDFYSTVQITNGKIFVRFPWKANKKRLASNYNLALNLWKRDFKWDEALPKDLNEEWRSICEHATGFDVSVPRVATNFASNSRYELFTFVDASTRSFAAAAYLRTIDVNGKICSHLLVARQRLAPINKNTNTTTIPRLELLAILIGVRLTNFILQEIRLPIKEIYISSDSQVALHWVQSNTKNGVFVDNRCSEIRSKMENWSNMGIVCHLQYIPSEINPVDCATKGLTKDRLAQHVWWTGPPFLLSDHSKWPTLPQFSWKVEGSGEEIDSNQPSRTVCVAKTTDTSDKNPKSNLFTKEYSSFKRYKRILCLILKFLKHVLYNKISNENKALLKSAIPEIEHITADTPLTLMEPIDLSMTERVLIKKAQKVLSAEYLAKLNNLQLYTDENGVVRCRGRIQAKHLAKETQEPILLPENHNFTTLIIRDTHHRCGHQGINGTLANLRLNYWIPKGRQTVKKCLRKCLICKKWNSKPFFYPNSPPLPQARTEPSRPFLHVGIDLAGPFCVINDENGEQKRWVLLSTCMVTRAIHLEIVNNLSAAEFINGLRRFVARRGKPKLIISDNATNFVLGREIIETLSDRTEIATQGIQNYLSNEGIKWKFITPLSPWKGGFYERMIGVMKSTLKRITRKKSIHENEFITVIPECEAMVNSRPLTYSGSTVEDSVILRPIDFIIPYANVNILPSVDQEEQDAEYFAKYSTREETIQLFQKHLSYLQKLWEFWTDNYLLELRNFHQTRINQKSFTRKQPYIGEVVLVMDESKPRGEWPLGLVTKLIEDQDGEIRSVELKTTKSNITRSINLLIPLEIEERNLHQQENNESKSLQNESEVKMPKEFANDDTAAIGGVMTQQHNDAPKRTRPWLPRHAKEQRELRLVERRTFTLKEMLEESLDGLTQIFKLQKQMIAMLEELRYVPSREPSPQPGSSRQQPQQQSSNKCGFCDSPDHFAADCKQYFTLRDRSRRATERFRCERCLKRASHLATSCPTEKVCHYCKVAKREKEMVKHNSAFCPHKFPLE</sequence>
<evidence type="ECO:0000259" key="3">
    <source>
        <dbReference type="PROSITE" id="PS50994"/>
    </source>
</evidence>
<evidence type="ECO:0000256" key="1">
    <source>
        <dbReference type="SAM" id="Coils"/>
    </source>
</evidence>
<dbReference type="STRING" id="6290.A0A0N4VSQ2"/>
<dbReference type="Gene3D" id="1.10.340.70">
    <property type="match status" value="1"/>
</dbReference>
<dbReference type="InterPro" id="IPR036397">
    <property type="entry name" value="RNaseH_sf"/>
</dbReference>
<dbReference type="GO" id="GO:0015074">
    <property type="term" value="P:DNA integration"/>
    <property type="evidence" value="ECO:0007669"/>
    <property type="project" value="InterPro"/>
</dbReference>
<keyword evidence="5" id="KW-1185">Reference proteome</keyword>
<proteinExistence type="predicted"/>
<feature type="region of interest" description="Disordered" evidence="2">
    <location>
        <begin position="382"/>
        <end position="491"/>
    </location>
</feature>
<dbReference type="InterPro" id="IPR001584">
    <property type="entry name" value="Integrase_cat-core"/>
</dbReference>
<dbReference type="InterPro" id="IPR001878">
    <property type="entry name" value="Znf_CCHC"/>
</dbReference>
<organism evidence="6">
    <name type="scientific">Haemonchus placei</name>
    <name type="common">Barber's pole worm</name>
    <dbReference type="NCBI Taxonomy" id="6290"/>
    <lineage>
        <taxon>Eukaryota</taxon>
        <taxon>Metazoa</taxon>
        <taxon>Ecdysozoa</taxon>
        <taxon>Nematoda</taxon>
        <taxon>Chromadorea</taxon>
        <taxon>Rhabditida</taxon>
        <taxon>Rhabditina</taxon>
        <taxon>Rhabditomorpha</taxon>
        <taxon>Strongyloidea</taxon>
        <taxon>Trichostrongylidae</taxon>
        <taxon>Haemonchus</taxon>
    </lineage>
</organism>
<keyword evidence="1" id="KW-0175">Coiled coil</keyword>
<dbReference type="OMA" id="WRSICEH"/>
<dbReference type="Pfam" id="PF17921">
    <property type="entry name" value="Integrase_H2C2"/>
    <property type="match status" value="1"/>
</dbReference>
<dbReference type="InterPro" id="IPR012337">
    <property type="entry name" value="RNaseH-like_sf"/>
</dbReference>
<dbReference type="GO" id="GO:0003676">
    <property type="term" value="F:nucleic acid binding"/>
    <property type="evidence" value="ECO:0007669"/>
    <property type="project" value="InterPro"/>
</dbReference>
<dbReference type="InterPro" id="IPR041588">
    <property type="entry name" value="Integrase_H2C2"/>
</dbReference>
<dbReference type="EMBL" id="UZAF01000198">
    <property type="protein sequence ID" value="VDO05063.1"/>
    <property type="molecule type" value="Genomic_DNA"/>
</dbReference>
<evidence type="ECO:0000313" key="5">
    <source>
        <dbReference type="Proteomes" id="UP000268014"/>
    </source>
</evidence>
<dbReference type="Proteomes" id="UP000268014">
    <property type="component" value="Unassembled WGS sequence"/>
</dbReference>
<dbReference type="GO" id="GO:0008270">
    <property type="term" value="F:zinc ion binding"/>
    <property type="evidence" value="ECO:0007669"/>
    <property type="project" value="InterPro"/>
</dbReference>
<reference evidence="6" key="1">
    <citation type="submission" date="2017-02" db="UniProtKB">
        <authorList>
            <consortium name="WormBaseParasite"/>
        </authorList>
    </citation>
    <scope>IDENTIFICATION</scope>
</reference>
<dbReference type="InterPro" id="IPR008737">
    <property type="entry name" value="DUF1758"/>
</dbReference>
<feature type="compositionally biased region" description="Low complexity" evidence="2">
    <location>
        <begin position="1665"/>
        <end position="1684"/>
    </location>
</feature>
<dbReference type="PROSITE" id="PS50994">
    <property type="entry name" value="INTEGRASE"/>
    <property type="match status" value="1"/>
</dbReference>
<dbReference type="InterPro" id="IPR008042">
    <property type="entry name" value="Retrotrans_Pao"/>
</dbReference>
<dbReference type="SMART" id="SM00343">
    <property type="entry name" value="ZnF_C2HC"/>
    <property type="match status" value="3"/>
</dbReference>
<protein>
    <submittedName>
        <fullName evidence="6">Integrase catalytic domain-containing protein</fullName>
    </submittedName>
</protein>
<dbReference type="SUPFAM" id="SSF53098">
    <property type="entry name" value="Ribonuclease H-like"/>
    <property type="match status" value="1"/>
</dbReference>
<feature type="coiled-coil region" evidence="1">
    <location>
        <begin position="198"/>
        <end position="225"/>
    </location>
</feature>
<feature type="compositionally biased region" description="Low complexity" evidence="2">
    <location>
        <begin position="414"/>
        <end position="425"/>
    </location>
</feature>
<evidence type="ECO:0000313" key="6">
    <source>
        <dbReference type="WBParaSite" id="HPLM_0000031901-mRNA-1"/>
    </source>
</evidence>